<gene>
    <name evidence="2" type="ORF">T440DRAFT_552367</name>
</gene>
<feature type="transmembrane region" description="Helical" evidence="1">
    <location>
        <begin position="171"/>
        <end position="188"/>
    </location>
</feature>
<feature type="transmembrane region" description="Helical" evidence="1">
    <location>
        <begin position="57"/>
        <end position="77"/>
    </location>
</feature>
<reference evidence="2" key="1">
    <citation type="submission" date="2020-01" db="EMBL/GenBank/DDBJ databases">
        <authorList>
            <consortium name="DOE Joint Genome Institute"/>
            <person name="Haridas S."/>
            <person name="Albert R."/>
            <person name="Binder M."/>
            <person name="Bloem J."/>
            <person name="Labutti K."/>
            <person name="Salamov A."/>
            <person name="Andreopoulos B."/>
            <person name="Baker S.E."/>
            <person name="Barry K."/>
            <person name="Bills G."/>
            <person name="Bluhm B.H."/>
            <person name="Cannon C."/>
            <person name="Castanera R."/>
            <person name="Culley D.E."/>
            <person name="Daum C."/>
            <person name="Ezra D."/>
            <person name="Gonzalez J.B."/>
            <person name="Henrissat B."/>
            <person name="Kuo A."/>
            <person name="Liang C."/>
            <person name="Lipzen A."/>
            <person name="Lutzoni F."/>
            <person name="Magnuson J."/>
            <person name="Mondo S."/>
            <person name="Nolan M."/>
            <person name="Ohm R."/>
            <person name="Pangilinan J."/>
            <person name="Park H.-J."/>
            <person name="Ramirez L."/>
            <person name="Alfaro M."/>
            <person name="Sun H."/>
            <person name="Tritt A."/>
            <person name="Yoshinaga Y."/>
            <person name="Zwiers L.-H."/>
            <person name="Turgeon B.G."/>
            <person name="Goodwin S.B."/>
            <person name="Spatafora J.W."/>
            <person name="Crous P.W."/>
            <person name="Grigoriev I.V."/>
        </authorList>
    </citation>
    <scope>NUCLEOTIDE SEQUENCE</scope>
    <source>
        <strain evidence="2">IPT5</strain>
    </source>
</reference>
<proteinExistence type="predicted"/>
<evidence type="ECO:0000256" key="1">
    <source>
        <dbReference type="SAM" id="Phobius"/>
    </source>
</evidence>
<keyword evidence="1" id="KW-0812">Transmembrane</keyword>
<organism evidence="2 3">
    <name type="scientific">Plenodomus tracheiphilus IPT5</name>
    <dbReference type="NCBI Taxonomy" id="1408161"/>
    <lineage>
        <taxon>Eukaryota</taxon>
        <taxon>Fungi</taxon>
        <taxon>Dikarya</taxon>
        <taxon>Ascomycota</taxon>
        <taxon>Pezizomycotina</taxon>
        <taxon>Dothideomycetes</taxon>
        <taxon>Pleosporomycetidae</taxon>
        <taxon>Pleosporales</taxon>
        <taxon>Pleosporineae</taxon>
        <taxon>Leptosphaeriaceae</taxon>
        <taxon>Plenodomus</taxon>
    </lineage>
</organism>
<accession>A0A6A7BE02</accession>
<feature type="transmembrane region" description="Helical" evidence="1">
    <location>
        <begin position="104"/>
        <end position="123"/>
    </location>
</feature>
<protein>
    <submittedName>
        <fullName evidence="2">Uncharacterized protein</fullName>
    </submittedName>
</protein>
<keyword evidence="1" id="KW-1133">Transmembrane helix</keyword>
<dbReference type="Proteomes" id="UP000799423">
    <property type="component" value="Unassembled WGS sequence"/>
</dbReference>
<dbReference type="OrthoDB" id="3792378at2759"/>
<dbReference type="EMBL" id="MU006294">
    <property type="protein sequence ID" value="KAF2853731.1"/>
    <property type="molecule type" value="Genomic_DNA"/>
</dbReference>
<keyword evidence="3" id="KW-1185">Reference proteome</keyword>
<feature type="transmembrane region" description="Helical" evidence="1">
    <location>
        <begin position="557"/>
        <end position="580"/>
    </location>
</feature>
<evidence type="ECO:0000313" key="3">
    <source>
        <dbReference type="Proteomes" id="UP000799423"/>
    </source>
</evidence>
<sequence>MAHRVSKLSAGLDSHSYGPVSTNQDASFRGKEKILVSATTTSIRSDQRRSSSQSWSAAQVLLTGAIPLVALIVWLALSPSVFSTFAGAKIGGRLTQAEAKAIDVITGAILAPLVMAALNHIWFDSARVSAVNEVQPNSIPLRTLVATSSTSGGNYDLFNLRDLLQGKSWRLYLFALLTILSAVGRSALSNIIAYEAFSEVGSSATSVGLRLRSDVAVNANLGMSNSLKLQLYDFDMGQNAQVAKDMMALLTDLSYEDAYWKLTDNTYIGYNATSHSLGALSQSIVRLENLPAYRLSVNCTPDLPLSISVTQPLSDTSTQIGLTFNTTATSNDTLFQANYPGVPDNIRTGDDDKYTFAAFSLGYREVYLGHLERFNLTNTTTPSLYGDVNYRAFNMTPWGFTGTQILMSVSGLRCKLYREYGSITTVRELTNATSAGTWNTISMDFPADQEKLLTPSLLSKFQERNLNFHAPGSIMPGLGPALNKMNIEQVGNWGTEAFDTFTNFAHNFLYASGETERIVYEVAAASGNTSRSRPEYKVQVKAFETKLHYRITYIPSILLLGLLCLLGASAVTGGMAAFGWRSFSGRAHRQVNVVRAVLDSVVGLEGDRDDIVKMAQSDNGVVDGWAAGYKVRYTSVDDGDGTMQIMLEKSQR</sequence>
<keyword evidence="1" id="KW-0472">Membrane</keyword>
<name>A0A6A7BE02_9PLEO</name>
<evidence type="ECO:0000313" key="2">
    <source>
        <dbReference type="EMBL" id="KAF2853731.1"/>
    </source>
</evidence>
<dbReference type="AlphaFoldDB" id="A0A6A7BE02"/>